<dbReference type="Proteomes" id="UP001589789">
    <property type="component" value="Unassembled WGS sequence"/>
</dbReference>
<dbReference type="RefSeq" id="WP_377048719.1">
    <property type="nucleotide sequence ID" value="NZ_JBHLVZ010000002.1"/>
</dbReference>
<dbReference type="InterPro" id="IPR009003">
    <property type="entry name" value="Peptidase_S1_PA"/>
</dbReference>
<evidence type="ECO:0000256" key="1">
    <source>
        <dbReference type="SAM" id="MobiDB-lite"/>
    </source>
</evidence>
<feature type="compositionally biased region" description="Low complexity" evidence="1">
    <location>
        <begin position="99"/>
        <end position="113"/>
    </location>
</feature>
<keyword evidence="4" id="KW-1185">Reference proteome</keyword>
<feature type="region of interest" description="Disordered" evidence="1">
    <location>
        <begin position="24"/>
        <end position="119"/>
    </location>
</feature>
<dbReference type="EMBL" id="JBHLVZ010000002">
    <property type="protein sequence ID" value="MFC0384648.1"/>
    <property type="molecule type" value="Genomic_DNA"/>
</dbReference>
<protein>
    <submittedName>
        <fullName evidence="3">Trypsin-like peptidase domain-containing protein</fullName>
    </submittedName>
</protein>
<dbReference type="Pfam" id="PF13365">
    <property type="entry name" value="Trypsin_2"/>
    <property type="match status" value="1"/>
</dbReference>
<feature type="signal peptide" evidence="2">
    <location>
        <begin position="1"/>
        <end position="21"/>
    </location>
</feature>
<proteinExistence type="predicted"/>
<reference evidence="3 4" key="1">
    <citation type="submission" date="2024-09" db="EMBL/GenBank/DDBJ databases">
        <authorList>
            <person name="Sun Q."/>
            <person name="Mori K."/>
        </authorList>
    </citation>
    <scope>NUCLEOTIDE SEQUENCE [LARGE SCALE GENOMIC DNA]</scope>
    <source>
        <strain evidence="3 4">CCM 7468</strain>
    </source>
</reference>
<dbReference type="PRINTS" id="PR00834">
    <property type="entry name" value="PROTEASES2C"/>
</dbReference>
<evidence type="ECO:0000313" key="4">
    <source>
        <dbReference type="Proteomes" id="UP001589789"/>
    </source>
</evidence>
<dbReference type="PANTHER" id="PTHR43019">
    <property type="entry name" value="SERINE ENDOPROTEASE DEGS"/>
    <property type="match status" value="1"/>
</dbReference>
<name>A0ABV6IM02_9PROT</name>
<sequence length="323" mass="33280">MRALLAVVLPALLLAAVPGQAQLVPDASKPPPAGAPQAPRARPQAPPQSGVPAGKPPPLYDMPDAAPQRPGPPSRPDRQRPQQAPPGSQPGNQPGAPSGKPLPLGPGEAPGAPQREVSTGTGFIIGDRQALTNDHVVRDCRGVRARNAEGRDIQVTVRAHDPGRDLALLDFREAAGPALAFRSAPAIRRGESVMTYGFPLAGMLASGPTLTTGDVSALAGLADNRMHFQISAPVQPGNSGGPLLDLSGNVVGIITSKLNAQRVAARIGDIPQNVNFAVKGDEALAFLRENGVRPRTASSAAPRSAVEVGEAVHPSVLFLRCLA</sequence>
<evidence type="ECO:0000256" key="2">
    <source>
        <dbReference type="SAM" id="SignalP"/>
    </source>
</evidence>
<evidence type="ECO:0000313" key="3">
    <source>
        <dbReference type="EMBL" id="MFC0384648.1"/>
    </source>
</evidence>
<dbReference type="PANTHER" id="PTHR43019:SF23">
    <property type="entry name" value="PROTEASE DO-LIKE 5, CHLOROPLASTIC"/>
    <property type="match status" value="1"/>
</dbReference>
<feature type="chain" id="PRO_5045965833" evidence="2">
    <location>
        <begin position="22"/>
        <end position="323"/>
    </location>
</feature>
<dbReference type="SUPFAM" id="SSF50494">
    <property type="entry name" value="Trypsin-like serine proteases"/>
    <property type="match status" value="1"/>
</dbReference>
<dbReference type="InterPro" id="IPR001940">
    <property type="entry name" value="Peptidase_S1C"/>
</dbReference>
<organism evidence="3 4">
    <name type="scientific">Muricoccus vinaceus</name>
    <dbReference type="NCBI Taxonomy" id="424704"/>
    <lineage>
        <taxon>Bacteria</taxon>
        <taxon>Pseudomonadati</taxon>
        <taxon>Pseudomonadota</taxon>
        <taxon>Alphaproteobacteria</taxon>
        <taxon>Acetobacterales</taxon>
        <taxon>Roseomonadaceae</taxon>
        <taxon>Muricoccus</taxon>
    </lineage>
</organism>
<gene>
    <name evidence="3" type="ORF">ACFFIC_03670</name>
</gene>
<accession>A0ABV6IM02</accession>
<dbReference type="Gene3D" id="2.40.10.120">
    <property type="match status" value="1"/>
</dbReference>
<keyword evidence="2" id="KW-0732">Signal</keyword>
<comment type="caution">
    <text evidence="3">The sequence shown here is derived from an EMBL/GenBank/DDBJ whole genome shotgun (WGS) entry which is preliminary data.</text>
</comment>